<proteinExistence type="predicted"/>
<keyword evidence="2" id="KW-1185">Reference proteome</keyword>
<organism evidence="1 2">
    <name type="scientific">Halobaculum lipolyticum</name>
    <dbReference type="NCBI Taxonomy" id="3032001"/>
    <lineage>
        <taxon>Archaea</taxon>
        <taxon>Methanobacteriati</taxon>
        <taxon>Methanobacteriota</taxon>
        <taxon>Stenosarchaea group</taxon>
        <taxon>Halobacteria</taxon>
        <taxon>Halobacteriales</taxon>
        <taxon>Haloferacaceae</taxon>
        <taxon>Halobaculum</taxon>
    </lineage>
</organism>
<dbReference type="AlphaFoldDB" id="A0ABD5W7I3"/>
<reference evidence="1 2" key="1">
    <citation type="journal article" date="2019" name="Int. J. Syst. Evol. Microbiol.">
        <title>The Global Catalogue of Microorganisms (GCM) 10K type strain sequencing project: providing services to taxonomists for standard genome sequencing and annotation.</title>
        <authorList>
            <consortium name="The Broad Institute Genomics Platform"/>
            <consortium name="The Broad Institute Genome Sequencing Center for Infectious Disease"/>
            <person name="Wu L."/>
            <person name="Ma J."/>
        </authorList>
    </citation>
    <scope>NUCLEOTIDE SEQUENCE [LARGE SCALE GENOMIC DNA]</scope>
    <source>
        <strain evidence="1 2">DT31</strain>
    </source>
</reference>
<name>A0ABD5W7I3_9EURY</name>
<protein>
    <submittedName>
        <fullName evidence="1">Uncharacterized protein</fullName>
    </submittedName>
</protein>
<dbReference type="RefSeq" id="WP_284032055.1">
    <property type="nucleotide sequence ID" value="NZ_CP126154.1"/>
</dbReference>
<dbReference type="EMBL" id="JBHTAH010000004">
    <property type="protein sequence ID" value="MFC7069299.1"/>
    <property type="molecule type" value="Genomic_DNA"/>
</dbReference>
<sequence length="100" mass="10535">MTLTVHDIRNGIRGGVGRFKREATAAFTKEELAAIADALEVPAEHRSSNETTRAAVRAAVGLAETVADADTGSFSKPELETVADALGVQPVEGDEPEPLY</sequence>
<comment type="caution">
    <text evidence="1">The sequence shown here is derived from an EMBL/GenBank/DDBJ whole genome shotgun (WGS) entry which is preliminary data.</text>
</comment>
<accession>A0ABD5W7I3</accession>
<gene>
    <name evidence="1" type="ORF">ACFQL9_06565</name>
</gene>
<evidence type="ECO:0000313" key="2">
    <source>
        <dbReference type="Proteomes" id="UP001596461"/>
    </source>
</evidence>
<dbReference type="GeneID" id="81123878"/>
<evidence type="ECO:0000313" key="1">
    <source>
        <dbReference type="EMBL" id="MFC7069299.1"/>
    </source>
</evidence>
<dbReference type="Proteomes" id="UP001596461">
    <property type="component" value="Unassembled WGS sequence"/>
</dbReference>